<evidence type="ECO:0000256" key="2">
    <source>
        <dbReference type="SAM" id="Phobius"/>
    </source>
</evidence>
<proteinExistence type="predicted"/>
<feature type="transmembrane region" description="Helical" evidence="2">
    <location>
        <begin position="21"/>
        <end position="40"/>
    </location>
</feature>
<accession>A0ABV9FGC6</accession>
<evidence type="ECO:0000256" key="1">
    <source>
        <dbReference type="SAM" id="MobiDB-lite"/>
    </source>
</evidence>
<dbReference type="EMBL" id="JBHSEP010000021">
    <property type="protein sequence ID" value="MFC4601020.1"/>
    <property type="molecule type" value="Genomic_DNA"/>
</dbReference>
<dbReference type="RefSeq" id="WP_378100630.1">
    <property type="nucleotide sequence ID" value="NZ_JBHSEP010000021.1"/>
</dbReference>
<keyword evidence="2" id="KW-0472">Membrane</keyword>
<evidence type="ECO:0000313" key="4">
    <source>
        <dbReference type="Proteomes" id="UP001596028"/>
    </source>
</evidence>
<keyword evidence="2" id="KW-0812">Transmembrane</keyword>
<reference evidence="4" key="1">
    <citation type="journal article" date="2019" name="Int. J. Syst. Evol. Microbiol.">
        <title>The Global Catalogue of Microorganisms (GCM) 10K type strain sequencing project: providing services to taxonomists for standard genome sequencing and annotation.</title>
        <authorList>
            <consortium name="The Broad Institute Genomics Platform"/>
            <consortium name="The Broad Institute Genome Sequencing Center for Infectious Disease"/>
            <person name="Wu L."/>
            <person name="Ma J."/>
        </authorList>
    </citation>
    <scope>NUCLEOTIDE SEQUENCE [LARGE SCALE GENOMIC DNA]</scope>
    <source>
        <strain evidence="4">CCUG 49571</strain>
    </source>
</reference>
<name>A0ABV9FGC6_9BACL</name>
<keyword evidence="4" id="KW-1185">Reference proteome</keyword>
<evidence type="ECO:0000313" key="3">
    <source>
        <dbReference type="EMBL" id="MFC4601020.1"/>
    </source>
</evidence>
<feature type="region of interest" description="Disordered" evidence="1">
    <location>
        <begin position="213"/>
        <end position="235"/>
    </location>
</feature>
<dbReference type="Proteomes" id="UP001596028">
    <property type="component" value="Unassembled WGS sequence"/>
</dbReference>
<gene>
    <name evidence="3" type="ORF">ACFO3S_22445</name>
</gene>
<organism evidence="3 4">
    <name type="scientific">Cohnella hongkongensis</name>
    <dbReference type="NCBI Taxonomy" id="178337"/>
    <lineage>
        <taxon>Bacteria</taxon>
        <taxon>Bacillati</taxon>
        <taxon>Bacillota</taxon>
        <taxon>Bacilli</taxon>
        <taxon>Bacillales</taxon>
        <taxon>Paenibacillaceae</taxon>
        <taxon>Cohnella</taxon>
    </lineage>
</organism>
<comment type="caution">
    <text evidence="3">The sequence shown here is derived from an EMBL/GenBank/DDBJ whole genome shotgun (WGS) entry which is preliminary data.</text>
</comment>
<protein>
    <recommendedName>
        <fullName evidence="5">Pilus assembly protein</fullName>
    </recommendedName>
</protein>
<evidence type="ECO:0008006" key="5">
    <source>
        <dbReference type="Google" id="ProtNLM"/>
    </source>
</evidence>
<keyword evidence="2" id="KW-1133">Transmembrane helix</keyword>
<sequence length="235" mass="25206">MKCSSKKEMETAGSFTLEASMLLPWVVMLTFLLLLFSLYMSQGALLYYSSAVMAERAAYSWANSSADIRTGGYPAGQHDGLYWRLSDDALVQGLFGMASDEAGASVEVYAGMSEGEGSGAAAKLRKAAYATSAKHNAGAGELSYYNIGVKRRIDAELRSRWLAVPLVRFRGGGPAEAHVSALVVEPAEFVRAFDLIRYYAAKLQNAPEGEANYRSQAGEVLNKRKTSLGNGGSGT</sequence>